<dbReference type="EMBL" id="JAWDGP010002155">
    <property type="protein sequence ID" value="KAK3785216.1"/>
    <property type="molecule type" value="Genomic_DNA"/>
</dbReference>
<organism evidence="1 2">
    <name type="scientific">Elysia crispata</name>
    <name type="common">lettuce slug</name>
    <dbReference type="NCBI Taxonomy" id="231223"/>
    <lineage>
        <taxon>Eukaryota</taxon>
        <taxon>Metazoa</taxon>
        <taxon>Spiralia</taxon>
        <taxon>Lophotrochozoa</taxon>
        <taxon>Mollusca</taxon>
        <taxon>Gastropoda</taxon>
        <taxon>Heterobranchia</taxon>
        <taxon>Euthyneura</taxon>
        <taxon>Panpulmonata</taxon>
        <taxon>Sacoglossa</taxon>
        <taxon>Placobranchoidea</taxon>
        <taxon>Plakobranchidae</taxon>
        <taxon>Elysia</taxon>
    </lineage>
</organism>
<evidence type="ECO:0000313" key="1">
    <source>
        <dbReference type="EMBL" id="KAK3785216.1"/>
    </source>
</evidence>
<sequence length="95" mass="10938">MTWEGERRSGGGGKNVSRGWERLTGIEVEEERNDARGEVSTLWVIWGRSEGRMSRKSGMRHHHVENEASWSGFVSYVPHMPSRRKKNTAKPAWTE</sequence>
<reference evidence="1" key="1">
    <citation type="journal article" date="2023" name="G3 (Bethesda)">
        <title>A reference genome for the long-term kleptoplast-retaining sea slug Elysia crispata morphotype clarki.</title>
        <authorList>
            <person name="Eastman K.E."/>
            <person name="Pendleton A.L."/>
            <person name="Shaikh M.A."/>
            <person name="Suttiyut T."/>
            <person name="Ogas R."/>
            <person name="Tomko P."/>
            <person name="Gavelis G."/>
            <person name="Widhalm J.R."/>
            <person name="Wisecaver J.H."/>
        </authorList>
    </citation>
    <scope>NUCLEOTIDE SEQUENCE</scope>
    <source>
        <strain evidence="1">ECLA1</strain>
    </source>
</reference>
<dbReference type="Proteomes" id="UP001283361">
    <property type="component" value="Unassembled WGS sequence"/>
</dbReference>
<dbReference type="AlphaFoldDB" id="A0AAE1ADT2"/>
<gene>
    <name evidence="1" type="ORF">RRG08_060278</name>
</gene>
<evidence type="ECO:0000313" key="2">
    <source>
        <dbReference type="Proteomes" id="UP001283361"/>
    </source>
</evidence>
<accession>A0AAE1ADT2</accession>
<comment type="caution">
    <text evidence="1">The sequence shown here is derived from an EMBL/GenBank/DDBJ whole genome shotgun (WGS) entry which is preliminary data.</text>
</comment>
<protein>
    <submittedName>
        <fullName evidence="1">Uncharacterized protein</fullName>
    </submittedName>
</protein>
<proteinExistence type="predicted"/>
<keyword evidence="2" id="KW-1185">Reference proteome</keyword>
<name>A0AAE1ADT2_9GAST</name>